<proteinExistence type="predicted"/>
<organism evidence="2 3">
    <name type="scientific">Dendrobium thyrsiflorum</name>
    <name type="common">Pinecone-like raceme dendrobium</name>
    <name type="synonym">Orchid</name>
    <dbReference type="NCBI Taxonomy" id="117978"/>
    <lineage>
        <taxon>Eukaryota</taxon>
        <taxon>Viridiplantae</taxon>
        <taxon>Streptophyta</taxon>
        <taxon>Embryophyta</taxon>
        <taxon>Tracheophyta</taxon>
        <taxon>Spermatophyta</taxon>
        <taxon>Magnoliopsida</taxon>
        <taxon>Liliopsida</taxon>
        <taxon>Asparagales</taxon>
        <taxon>Orchidaceae</taxon>
        <taxon>Epidendroideae</taxon>
        <taxon>Malaxideae</taxon>
        <taxon>Dendrobiinae</taxon>
        <taxon>Dendrobium</taxon>
    </lineage>
</organism>
<evidence type="ECO:0000313" key="3">
    <source>
        <dbReference type="Proteomes" id="UP001552299"/>
    </source>
</evidence>
<feature type="transmembrane region" description="Helical" evidence="1">
    <location>
        <begin position="20"/>
        <end position="38"/>
    </location>
</feature>
<keyword evidence="1" id="KW-0812">Transmembrane</keyword>
<accession>A0ABD0TZ11</accession>
<keyword evidence="1" id="KW-1133">Transmembrane helix</keyword>
<dbReference type="AlphaFoldDB" id="A0ABD0TZ11"/>
<dbReference type="EMBL" id="JANQDX010000019">
    <property type="protein sequence ID" value="KAL0904827.1"/>
    <property type="molecule type" value="Genomic_DNA"/>
</dbReference>
<keyword evidence="3" id="KW-1185">Reference proteome</keyword>
<dbReference type="Proteomes" id="UP001552299">
    <property type="component" value="Unassembled WGS sequence"/>
</dbReference>
<evidence type="ECO:0000313" key="2">
    <source>
        <dbReference type="EMBL" id="KAL0904827.1"/>
    </source>
</evidence>
<evidence type="ECO:0000256" key="1">
    <source>
        <dbReference type="SAM" id="Phobius"/>
    </source>
</evidence>
<dbReference type="PANTHER" id="PTHR33237">
    <property type="entry name" value="F2P16.13 PROTEIN-RELATED"/>
    <property type="match status" value="1"/>
</dbReference>
<protein>
    <submittedName>
        <fullName evidence="2">Uncharacterized protein</fullName>
    </submittedName>
</protein>
<dbReference type="PANTHER" id="PTHR33237:SF21">
    <property type="entry name" value="TRANSMEMBRANE PROTEIN"/>
    <property type="match status" value="1"/>
</dbReference>
<gene>
    <name evidence="2" type="ORF">M5K25_026982</name>
</gene>
<keyword evidence="1" id="KW-0472">Membrane</keyword>
<reference evidence="2 3" key="1">
    <citation type="journal article" date="2024" name="Plant Biotechnol. J.">
        <title>Dendrobium thyrsiflorum genome and its molecular insights into genes involved in important horticultural traits.</title>
        <authorList>
            <person name="Chen B."/>
            <person name="Wang J.Y."/>
            <person name="Zheng P.J."/>
            <person name="Li K.L."/>
            <person name="Liang Y.M."/>
            <person name="Chen X.F."/>
            <person name="Zhang C."/>
            <person name="Zhao X."/>
            <person name="He X."/>
            <person name="Zhang G.Q."/>
            <person name="Liu Z.J."/>
            <person name="Xu Q."/>
        </authorList>
    </citation>
    <scope>NUCLEOTIDE SEQUENCE [LARGE SCALE GENOMIC DNA]</scope>
    <source>
        <strain evidence="2">GZMU011</strain>
    </source>
</reference>
<comment type="caution">
    <text evidence="2">The sequence shown here is derived from an EMBL/GenBank/DDBJ whole genome shotgun (WGS) entry which is preliminary data.</text>
</comment>
<name>A0ABD0TZ11_DENTH</name>
<sequence length="259" mass="28146">MSTLLHLSTTGSLTISEALFFFLLAAVMAVGLCSTAALRRKREFAEGEEKIKLPAARFEKEEQGEKWAVGWGGISEVMARVLCWSGRNERLELDEGGVGWRDVEATTATATAAAAAVAAGGVESGNSVAMSPLWQRRILMGERCQMPMFSGVILYDERGRLLRGNSAKAKQEGKSETKKSSKNIHIDVEIRVGVIGSLANSSINLGLLANSSISYQNSSSLNDIFHGLIDDNVSRSIHSELPSTFVQLIRKDYDRLLVP</sequence>